<dbReference type="EMBL" id="CAAALY010272693">
    <property type="protein sequence ID" value="VEL42116.1"/>
    <property type="molecule type" value="Genomic_DNA"/>
</dbReference>
<accession>A0A448XQ57</accession>
<protein>
    <submittedName>
        <fullName evidence="1">Uncharacterized protein</fullName>
    </submittedName>
</protein>
<sequence length="67" mass="7411">MSMAVLRIANESRLTKAVVLVSCCYMKKMLVPSTQSSYNLDTSASLSDAFNFPQCQLFKDLSVKPVC</sequence>
<comment type="caution">
    <text evidence="1">The sequence shown here is derived from an EMBL/GenBank/DDBJ whole genome shotgun (WGS) entry which is preliminary data.</text>
</comment>
<dbReference type="Proteomes" id="UP000784294">
    <property type="component" value="Unassembled WGS sequence"/>
</dbReference>
<name>A0A448XQ57_9PLAT</name>
<dbReference type="AlphaFoldDB" id="A0A448XQ57"/>
<keyword evidence="2" id="KW-1185">Reference proteome</keyword>
<reference evidence="1" key="1">
    <citation type="submission" date="2018-11" db="EMBL/GenBank/DDBJ databases">
        <authorList>
            <consortium name="Pathogen Informatics"/>
        </authorList>
    </citation>
    <scope>NUCLEOTIDE SEQUENCE</scope>
</reference>
<evidence type="ECO:0000313" key="1">
    <source>
        <dbReference type="EMBL" id="VEL42116.1"/>
    </source>
</evidence>
<organism evidence="1 2">
    <name type="scientific">Protopolystoma xenopodis</name>
    <dbReference type="NCBI Taxonomy" id="117903"/>
    <lineage>
        <taxon>Eukaryota</taxon>
        <taxon>Metazoa</taxon>
        <taxon>Spiralia</taxon>
        <taxon>Lophotrochozoa</taxon>
        <taxon>Platyhelminthes</taxon>
        <taxon>Monogenea</taxon>
        <taxon>Polyopisthocotylea</taxon>
        <taxon>Polystomatidea</taxon>
        <taxon>Polystomatidae</taxon>
        <taxon>Protopolystoma</taxon>
    </lineage>
</organism>
<proteinExistence type="predicted"/>
<gene>
    <name evidence="1" type="ORF">PXEA_LOCUS35556</name>
</gene>
<evidence type="ECO:0000313" key="2">
    <source>
        <dbReference type="Proteomes" id="UP000784294"/>
    </source>
</evidence>